<gene>
    <name evidence="6" type="ORF">CK820_G0016640</name>
</gene>
<keyword evidence="2 5" id="KW-0479">Metal-binding</keyword>
<keyword evidence="3" id="KW-0862">Zinc</keyword>
<dbReference type="Proteomes" id="UP000236370">
    <property type="component" value="Unassembled WGS sequence"/>
</dbReference>
<comment type="similarity">
    <text evidence="1 5">Belongs to the metallothionein superfamily. Type 1 family.</text>
</comment>
<proteinExistence type="inferred from homology"/>
<dbReference type="InterPro" id="IPR018064">
    <property type="entry name" value="Metalthion_vert_metal_BS"/>
</dbReference>
<evidence type="ECO:0000256" key="3">
    <source>
        <dbReference type="ARBA" id="ARBA00022833"/>
    </source>
</evidence>
<evidence type="ECO:0000256" key="4">
    <source>
        <dbReference type="ARBA" id="ARBA00022851"/>
    </source>
</evidence>
<dbReference type="AlphaFoldDB" id="A0A2J8MWJ5"/>
<sequence>MDPETCPCPSGGSCTCADSCKCEGCKCTSCKKSECGDPSPLPPPPLLCGVGVSPRRMWRDSQAPIPWFLTLAGIEPPGQTLKYRCPCPTPRN</sequence>
<comment type="function">
    <text evidence="5">Metallothioneins have a high content of cysteine residues that bind various heavy metals.</text>
</comment>
<dbReference type="GO" id="GO:0046872">
    <property type="term" value="F:metal ion binding"/>
    <property type="evidence" value="ECO:0007669"/>
    <property type="project" value="UniProtKB-KW"/>
</dbReference>
<dbReference type="SMR" id="A0A2J8MWJ5"/>
<dbReference type="Pfam" id="PF00131">
    <property type="entry name" value="Metallothio"/>
    <property type="match status" value="1"/>
</dbReference>
<comment type="caution">
    <text evidence="6">The sequence shown here is derived from an EMBL/GenBank/DDBJ whole genome shotgun (WGS) entry which is preliminary data.</text>
</comment>
<accession>A0A2J8MWJ5</accession>
<dbReference type="EMBL" id="NBAG03000242">
    <property type="protein sequence ID" value="PNI63887.1"/>
    <property type="molecule type" value="Genomic_DNA"/>
</dbReference>
<dbReference type="Gene3D" id="4.10.10.10">
    <property type="entry name" value="Metallothionein Isoform II"/>
    <property type="match status" value="1"/>
</dbReference>
<evidence type="ECO:0000256" key="1">
    <source>
        <dbReference type="ARBA" id="ARBA00007283"/>
    </source>
</evidence>
<dbReference type="InterPro" id="IPR000006">
    <property type="entry name" value="Metalthion_vert"/>
</dbReference>
<dbReference type="SUPFAM" id="SSF57868">
    <property type="entry name" value="Metallothionein"/>
    <property type="match status" value="1"/>
</dbReference>
<dbReference type="InterPro" id="IPR017854">
    <property type="entry name" value="Metalthion_dom_sf"/>
</dbReference>
<evidence type="ECO:0000256" key="2">
    <source>
        <dbReference type="ARBA" id="ARBA00022723"/>
    </source>
</evidence>
<protein>
    <recommendedName>
        <fullName evidence="5">Metallothionein</fullName>
    </recommendedName>
</protein>
<evidence type="ECO:0000313" key="6">
    <source>
        <dbReference type="EMBL" id="PNI63887.1"/>
    </source>
</evidence>
<evidence type="ECO:0000256" key="5">
    <source>
        <dbReference type="RuleBase" id="RU000621"/>
    </source>
</evidence>
<reference evidence="6 7" key="1">
    <citation type="submission" date="2017-12" db="EMBL/GenBank/DDBJ databases">
        <title>High-resolution comparative analysis of great ape genomes.</title>
        <authorList>
            <person name="Pollen A."/>
            <person name="Hastie A."/>
            <person name="Hormozdiari F."/>
            <person name="Dougherty M."/>
            <person name="Liu R."/>
            <person name="Chaisson M."/>
            <person name="Hoppe E."/>
            <person name="Hill C."/>
            <person name="Pang A."/>
            <person name="Hillier L."/>
            <person name="Baker C."/>
            <person name="Armstrong J."/>
            <person name="Shendure J."/>
            <person name="Paten B."/>
            <person name="Wilson R."/>
            <person name="Chao H."/>
            <person name="Schneider V."/>
            <person name="Ventura M."/>
            <person name="Kronenberg Z."/>
            <person name="Murali S."/>
            <person name="Gordon D."/>
            <person name="Cantsilieris S."/>
            <person name="Munson K."/>
            <person name="Nelson B."/>
            <person name="Raja A."/>
            <person name="Underwood J."/>
            <person name="Diekhans M."/>
            <person name="Fiddes I."/>
            <person name="Haussler D."/>
            <person name="Eichler E."/>
        </authorList>
    </citation>
    <scope>NUCLEOTIDE SEQUENCE [LARGE SCALE GENOMIC DNA]</scope>
    <source>
        <strain evidence="6">Yerkes chimp pedigree #C0471</strain>
    </source>
</reference>
<evidence type="ECO:0000313" key="7">
    <source>
        <dbReference type="Proteomes" id="UP000236370"/>
    </source>
</evidence>
<name>A0A2J8MWJ5_PANTR</name>
<dbReference type="PROSITE" id="PS00203">
    <property type="entry name" value="METALLOTHIONEIN_VRT"/>
    <property type="match status" value="1"/>
</dbReference>
<keyword evidence="4 5" id="KW-0480">Metal-thiolate cluster</keyword>
<organism evidence="6 7">
    <name type="scientific">Pan troglodytes</name>
    <name type="common">Chimpanzee</name>
    <dbReference type="NCBI Taxonomy" id="9598"/>
    <lineage>
        <taxon>Eukaryota</taxon>
        <taxon>Metazoa</taxon>
        <taxon>Chordata</taxon>
        <taxon>Craniata</taxon>
        <taxon>Vertebrata</taxon>
        <taxon>Euteleostomi</taxon>
        <taxon>Mammalia</taxon>
        <taxon>Eutheria</taxon>
        <taxon>Euarchontoglires</taxon>
        <taxon>Primates</taxon>
        <taxon>Haplorrhini</taxon>
        <taxon>Catarrhini</taxon>
        <taxon>Hominidae</taxon>
        <taxon>Pan</taxon>
    </lineage>
</organism>
<dbReference type="InterPro" id="IPR023587">
    <property type="entry name" value="Metalthion_dom_sf_vert"/>
</dbReference>